<dbReference type="Gene3D" id="3.40.30.10">
    <property type="entry name" value="Glutaredoxin"/>
    <property type="match status" value="1"/>
</dbReference>
<proteinExistence type="predicted"/>
<feature type="domain" description="Thioredoxin-like fold" evidence="1">
    <location>
        <begin position="15"/>
        <end position="84"/>
    </location>
</feature>
<name>A0A1T2LBL1_9GAMM</name>
<dbReference type="AlphaFoldDB" id="A0A1T2LBL1"/>
<protein>
    <recommendedName>
        <fullName evidence="1">Thioredoxin-like fold domain-containing protein</fullName>
    </recommendedName>
</protein>
<dbReference type="Gene3D" id="1.25.10.10">
    <property type="entry name" value="Leucine-rich Repeat Variant"/>
    <property type="match status" value="1"/>
</dbReference>
<evidence type="ECO:0000313" key="2">
    <source>
        <dbReference type="EMBL" id="OOZ42493.1"/>
    </source>
</evidence>
<dbReference type="PROSITE" id="PS51354">
    <property type="entry name" value="GLUTAREDOXIN_2"/>
    <property type="match status" value="1"/>
</dbReference>
<sequence length="216" mass="23637">MPDNQVNPPDVLLLIAPGCPHCPAAMQNLENLLKEGTIGRIEIVNIAIHPEVADKVGTRSVPWMRIGEVELSGAHTPDEIREWVDRSSTSDTSEVISHMLETNRLEQAVEKLRNNSELLRTVIARLPEEEVPFSVRIGIGAIIEELAQTDTLEASVPLLLELAASDNRQARSDAAHYLGFTKGTASVVEALKKLGSDSDMEMSEIALESLEALEQQ</sequence>
<gene>
    <name evidence="2" type="ORF">BOW52_02950</name>
</gene>
<dbReference type="OrthoDB" id="8560116at2"/>
<dbReference type="EMBL" id="MPRK01000032">
    <property type="protein sequence ID" value="OOZ42493.1"/>
    <property type="molecule type" value="Genomic_DNA"/>
</dbReference>
<dbReference type="SUPFAM" id="SSF52833">
    <property type="entry name" value="Thioredoxin-like"/>
    <property type="match status" value="1"/>
</dbReference>
<dbReference type="Pfam" id="PF13192">
    <property type="entry name" value="Thioredoxin_3"/>
    <property type="match status" value="1"/>
</dbReference>
<dbReference type="InterPro" id="IPR012336">
    <property type="entry name" value="Thioredoxin-like_fold"/>
</dbReference>
<dbReference type="InterPro" id="IPR016024">
    <property type="entry name" value="ARM-type_fold"/>
</dbReference>
<keyword evidence="3" id="KW-1185">Reference proteome</keyword>
<dbReference type="InterPro" id="IPR011989">
    <property type="entry name" value="ARM-like"/>
</dbReference>
<dbReference type="Proteomes" id="UP000190198">
    <property type="component" value="Unassembled WGS sequence"/>
</dbReference>
<dbReference type="RefSeq" id="WP_078476370.1">
    <property type="nucleotide sequence ID" value="NZ_MPRK01000032.1"/>
</dbReference>
<evidence type="ECO:0000313" key="3">
    <source>
        <dbReference type="Proteomes" id="UP000190198"/>
    </source>
</evidence>
<dbReference type="InterPro" id="IPR036249">
    <property type="entry name" value="Thioredoxin-like_sf"/>
</dbReference>
<organism evidence="2 3">
    <name type="scientific">Solemya elarraichensis gill symbiont</name>
    <dbReference type="NCBI Taxonomy" id="1918949"/>
    <lineage>
        <taxon>Bacteria</taxon>
        <taxon>Pseudomonadati</taxon>
        <taxon>Pseudomonadota</taxon>
        <taxon>Gammaproteobacteria</taxon>
        <taxon>sulfur-oxidizing symbionts</taxon>
    </lineage>
</organism>
<reference evidence="2 3" key="1">
    <citation type="submission" date="2016-11" db="EMBL/GenBank/DDBJ databases">
        <title>Mixed transmission modes and dynamic genome evolution in an obligate animal-bacterial symbiosis.</title>
        <authorList>
            <person name="Russell S.L."/>
            <person name="Corbett-Detig R.B."/>
            <person name="Cavanaugh C.M."/>
        </authorList>
    </citation>
    <scope>NUCLEOTIDE SEQUENCE [LARGE SCALE GENOMIC DNA]</scope>
    <source>
        <strain evidence="2">Sp-SM6</strain>
    </source>
</reference>
<comment type="caution">
    <text evidence="2">The sequence shown here is derived from an EMBL/GenBank/DDBJ whole genome shotgun (WGS) entry which is preliminary data.</text>
</comment>
<accession>A0A1T2LBL1</accession>
<dbReference type="SUPFAM" id="SSF48371">
    <property type="entry name" value="ARM repeat"/>
    <property type="match status" value="1"/>
</dbReference>
<evidence type="ECO:0000259" key="1">
    <source>
        <dbReference type="Pfam" id="PF13192"/>
    </source>
</evidence>